<dbReference type="EMBL" id="VIEB01000513">
    <property type="protein sequence ID" value="TQD88258.1"/>
    <property type="molecule type" value="Genomic_DNA"/>
</dbReference>
<comment type="caution">
    <text evidence="2">The sequence shown here is derived from an EMBL/GenBank/DDBJ whole genome shotgun (WGS) entry which is preliminary data.</text>
</comment>
<evidence type="ECO:0000313" key="2">
    <source>
        <dbReference type="EMBL" id="TQD88258.1"/>
    </source>
</evidence>
<proteinExistence type="predicted"/>
<evidence type="ECO:0000256" key="1">
    <source>
        <dbReference type="SAM" id="MobiDB-lite"/>
    </source>
</evidence>
<dbReference type="AlphaFoldDB" id="A0A540LPD0"/>
<name>A0A540LPD0_MALBA</name>
<accession>A0A540LPD0</accession>
<sequence>MYDEYHILRATLVFMDPMNTGKFISLSEQPLAPKACNFSLSFLPCYQCPVKSQDYEPVVVDNCAGKWCLAGSASVSRMVMRNALINKVGVLAFDPNNEDILYLELSAHIVMCNIRARKARKTSRITPVNYAAIGNSMMAVFPYMLPWWPTPVTRLKSGSSTSNHVAGAGKKRKANDEDTKVDNKQSTAADLFMRTRYNFHADKLFKSGVFSSTASTRTITGGEEQKRRPHDVKGSSAGSQHGYLV</sequence>
<reference evidence="2 3" key="1">
    <citation type="journal article" date="2019" name="G3 (Bethesda)">
        <title>Sequencing of a Wild Apple (Malus baccata) Genome Unravels the Differences Between Cultivated and Wild Apple Species Regarding Disease Resistance and Cold Tolerance.</title>
        <authorList>
            <person name="Chen X."/>
        </authorList>
    </citation>
    <scope>NUCLEOTIDE SEQUENCE [LARGE SCALE GENOMIC DNA]</scope>
    <source>
        <strain evidence="3">cv. Shandingzi</strain>
        <tissue evidence="2">Leaves</tissue>
    </source>
</reference>
<keyword evidence="3" id="KW-1185">Reference proteome</keyword>
<organism evidence="2 3">
    <name type="scientific">Malus baccata</name>
    <name type="common">Siberian crab apple</name>
    <name type="synonym">Pyrus baccata</name>
    <dbReference type="NCBI Taxonomy" id="106549"/>
    <lineage>
        <taxon>Eukaryota</taxon>
        <taxon>Viridiplantae</taxon>
        <taxon>Streptophyta</taxon>
        <taxon>Embryophyta</taxon>
        <taxon>Tracheophyta</taxon>
        <taxon>Spermatophyta</taxon>
        <taxon>Magnoliopsida</taxon>
        <taxon>eudicotyledons</taxon>
        <taxon>Gunneridae</taxon>
        <taxon>Pentapetalae</taxon>
        <taxon>rosids</taxon>
        <taxon>fabids</taxon>
        <taxon>Rosales</taxon>
        <taxon>Rosaceae</taxon>
        <taxon>Amygdaloideae</taxon>
        <taxon>Maleae</taxon>
        <taxon>Malus</taxon>
    </lineage>
</organism>
<feature type="region of interest" description="Disordered" evidence="1">
    <location>
        <begin position="215"/>
        <end position="245"/>
    </location>
</feature>
<dbReference type="Proteomes" id="UP000315295">
    <property type="component" value="Unassembled WGS sequence"/>
</dbReference>
<dbReference type="STRING" id="106549.A0A540LPD0"/>
<feature type="compositionally biased region" description="Basic and acidic residues" evidence="1">
    <location>
        <begin position="174"/>
        <end position="183"/>
    </location>
</feature>
<feature type="region of interest" description="Disordered" evidence="1">
    <location>
        <begin position="155"/>
        <end position="184"/>
    </location>
</feature>
<protein>
    <submittedName>
        <fullName evidence="2">Uncharacterized protein</fullName>
    </submittedName>
</protein>
<evidence type="ECO:0000313" key="3">
    <source>
        <dbReference type="Proteomes" id="UP000315295"/>
    </source>
</evidence>
<gene>
    <name evidence="2" type="ORF">C1H46_026139</name>
</gene>